<name>A0A1N6DES2_9SPHN</name>
<reference evidence="2" key="1">
    <citation type="submission" date="2016-11" db="EMBL/GenBank/DDBJ databases">
        <authorList>
            <person name="Jaros S."/>
            <person name="Januszkiewicz K."/>
            <person name="Wedrychowicz H."/>
        </authorList>
    </citation>
    <scope>NUCLEOTIDE SEQUENCE [LARGE SCALE GENOMIC DNA]</scope>
    <source>
        <strain evidence="2">DSM 22363</strain>
    </source>
</reference>
<proteinExistence type="predicted"/>
<evidence type="ECO:0000313" key="2">
    <source>
        <dbReference type="EMBL" id="SIN69295.1"/>
    </source>
</evidence>
<keyword evidence="1" id="KW-1133">Transmembrane helix</keyword>
<dbReference type="STRING" id="1123272.SAMN02745824_1865"/>
<feature type="transmembrane region" description="Helical" evidence="1">
    <location>
        <begin position="12"/>
        <end position="35"/>
    </location>
</feature>
<protein>
    <submittedName>
        <fullName evidence="2">YggT family protein</fullName>
    </submittedName>
</protein>
<dbReference type="GO" id="GO:0016020">
    <property type="term" value="C:membrane"/>
    <property type="evidence" value="ECO:0007669"/>
    <property type="project" value="InterPro"/>
</dbReference>
<dbReference type="Pfam" id="PF02325">
    <property type="entry name" value="CCB3_YggT"/>
    <property type="match status" value="1"/>
</dbReference>
<accession>A0A1N6DES2</accession>
<feature type="transmembrane region" description="Helical" evidence="1">
    <location>
        <begin position="72"/>
        <end position="97"/>
    </location>
</feature>
<dbReference type="EMBL" id="FSQW01000001">
    <property type="protein sequence ID" value="SIN69295.1"/>
    <property type="molecule type" value="Genomic_DNA"/>
</dbReference>
<gene>
    <name evidence="2" type="ORF">SAMN02745824_1865</name>
</gene>
<dbReference type="Proteomes" id="UP000185192">
    <property type="component" value="Unassembled WGS sequence"/>
</dbReference>
<dbReference type="RefSeq" id="WP_074204724.1">
    <property type="nucleotide sequence ID" value="NZ_FSQW01000001.1"/>
</dbReference>
<sequence>MGFAIFQIIGILLQVALTVIIVQAIMSWLLAFNVINLQNDIARAIWTTLDALTAPIYNPIRKIMPDFGSIDLTPMVVIIGIIILQDAILPPIAMALLT</sequence>
<organism evidence="2 3">
    <name type="scientific">Parasphingorhabdus marina DSM 22363</name>
    <dbReference type="NCBI Taxonomy" id="1123272"/>
    <lineage>
        <taxon>Bacteria</taxon>
        <taxon>Pseudomonadati</taxon>
        <taxon>Pseudomonadota</taxon>
        <taxon>Alphaproteobacteria</taxon>
        <taxon>Sphingomonadales</taxon>
        <taxon>Sphingomonadaceae</taxon>
        <taxon>Parasphingorhabdus</taxon>
    </lineage>
</organism>
<dbReference type="OrthoDB" id="9814445at2"/>
<dbReference type="InterPro" id="IPR003425">
    <property type="entry name" value="CCB3/YggT"/>
</dbReference>
<evidence type="ECO:0000256" key="1">
    <source>
        <dbReference type="SAM" id="Phobius"/>
    </source>
</evidence>
<dbReference type="AlphaFoldDB" id="A0A1N6DES2"/>
<keyword evidence="1" id="KW-0812">Transmembrane</keyword>
<keyword evidence="3" id="KW-1185">Reference proteome</keyword>
<evidence type="ECO:0000313" key="3">
    <source>
        <dbReference type="Proteomes" id="UP000185192"/>
    </source>
</evidence>
<keyword evidence="1" id="KW-0472">Membrane</keyword>